<feature type="transmembrane region" description="Helical" evidence="1">
    <location>
        <begin position="181"/>
        <end position="203"/>
    </location>
</feature>
<dbReference type="EMBL" id="AZHE01000006">
    <property type="protein sequence ID" value="KHN98821.1"/>
    <property type="molecule type" value="Genomic_DNA"/>
</dbReference>
<comment type="caution">
    <text evidence="2">The sequence shown here is derived from an EMBL/GenBank/DDBJ whole genome shotgun (WGS) entry which is preliminary data.</text>
</comment>
<proteinExistence type="predicted"/>
<evidence type="ECO:0000313" key="2">
    <source>
        <dbReference type="EMBL" id="KHN98821.1"/>
    </source>
</evidence>
<keyword evidence="1" id="KW-0812">Transmembrane</keyword>
<keyword evidence="1" id="KW-1133">Transmembrane helix</keyword>
<dbReference type="GeneID" id="63737738"/>
<dbReference type="PROSITE" id="PS51257">
    <property type="entry name" value="PROKAR_LIPOPROTEIN"/>
    <property type="match status" value="1"/>
</dbReference>
<dbReference type="OrthoDB" id="2279611at2759"/>
<organism evidence="2 3">
    <name type="scientific">Metarhizium album (strain ARSEF 1941)</name>
    <dbReference type="NCBI Taxonomy" id="1081103"/>
    <lineage>
        <taxon>Eukaryota</taxon>
        <taxon>Fungi</taxon>
        <taxon>Dikarya</taxon>
        <taxon>Ascomycota</taxon>
        <taxon>Pezizomycotina</taxon>
        <taxon>Sordariomycetes</taxon>
        <taxon>Hypocreomycetidae</taxon>
        <taxon>Hypocreales</taxon>
        <taxon>Clavicipitaceae</taxon>
        <taxon>Metarhizium</taxon>
    </lineage>
</organism>
<sequence>MANKVFATTLGISILFLASGCLELAFSLIVQAQMDDEPSSGEQVVRNHLHRVFPLTAGVANGIVTLAAFAFAMLGLITPMRFWLKFAGYLLTLCGLFTLSLGVFLWIMTLRLKDAFFPAYLSLDPAGQSLIQQSFQCCGYYNSTTPAFVTDPTCPSPAAAALLRGCGAAVSNFANSYINSIFTTLFGIVGLDAILFLCIACLLKERKERERYRHIDEKTGFQQI</sequence>
<dbReference type="SUPFAM" id="SSF48652">
    <property type="entry name" value="Tetraspanin"/>
    <property type="match status" value="1"/>
</dbReference>
<feature type="transmembrane region" description="Helical" evidence="1">
    <location>
        <begin position="52"/>
        <end position="74"/>
    </location>
</feature>
<dbReference type="STRING" id="1081103.A0A0B2WRX8"/>
<feature type="transmembrane region" description="Helical" evidence="1">
    <location>
        <begin position="12"/>
        <end position="32"/>
    </location>
</feature>
<keyword evidence="1" id="KW-0472">Membrane</keyword>
<keyword evidence="3" id="KW-1185">Reference proteome</keyword>
<protein>
    <submittedName>
        <fullName evidence="2">Tetraspanin</fullName>
    </submittedName>
</protein>
<evidence type="ECO:0000256" key="1">
    <source>
        <dbReference type="SAM" id="Phobius"/>
    </source>
</evidence>
<gene>
    <name evidence="2" type="ORF">MAM_03283</name>
</gene>
<evidence type="ECO:0000313" key="3">
    <source>
        <dbReference type="Proteomes" id="UP000030816"/>
    </source>
</evidence>
<name>A0A0B2WRX8_METAS</name>
<dbReference type="Proteomes" id="UP000030816">
    <property type="component" value="Unassembled WGS sequence"/>
</dbReference>
<accession>A0A0B2WRX8</accession>
<dbReference type="AlphaFoldDB" id="A0A0B2WRX8"/>
<reference evidence="2 3" key="1">
    <citation type="journal article" date="2014" name="Proc. Natl. Acad. Sci. U.S.A.">
        <title>Trajectory and genomic determinants of fungal-pathogen speciation and host adaptation.</title>
        <authorList>
            <person name="Hu X."/>
            <person name="Xiao G."/>
            <person name="Zheng P."/>
            <person name="Shang Y."/>
            <person name="Su Y."/>
            <person name="Zhang X."/>
            <person name="Liu X."/>
            <person name="Zhan S."/>
            <person name="St Leger R.J."/>
            <person name="Wang C."/>
        </authorList>
    </citation>
    <scope>NUCLEOTIDE SEQUENCE [LARGE SCALE GENOMIC DNA]</scope>
    <source>
        <strain evidence="2 3">ARSEF 1941</strain>
    </source>
</reference>
<dbReference type="InterPro" id="IPR008952">
    <property type="entry name" value="Tetraspanin_EC2_sf"/>
</dbReference>
<dbReference type="RefSeq" id="XP_040679887.1">
    <property type="nucleotide sequence ID" value="XM_040822082.1"/>
</dbReference>
<dbReference type="GO" id="GO:0016020">
    <property type="term" value="C:membrane"/>
    <property type="evidence" value="ECO:0007669"/>
    <property type="project" value="InterPro"/>
</dbReference>
<dbReference type="HOGENOM" id="CLU_066479_0_0_1"/>
<feature type="transmembrane region" description="Helical" evidence="1">
    <location>
        <begin position="86"/>
        <end position="108"/>
    </location>
</feature>